<dbReference type="InterPro" id="IPR003593">
    <property type="entry name" value="AAA+_ATPase"/>
</dbReference>
<keyword evidence="2" id="KW-0813">Transport</keyword>
<dbReference type="InterPro" id="IPR003439">
    <property type="entry name" value="ABC_transporter-like_ATP-bd"/>
</dbReference>
<comment type="caution">
    <text evidence="7">The sequence shown here is derived from an EMBL/GenBank/DDBJ whole genome shotgun (WGS) entry which is preliminary data.</text>
</comment>
<dbReference type="PATRIC" id="fig|1227490.4.peg.2121"/>
<dbReference type="STRING" id="1227490.C479_10400"/>
<evidence type="ECO:0000259" key="6">
    <source>
        <dbReference type="PROSITE" id="PS50893"/>
    </source>
</evidence>
<sequence>MVSMGETTAREPLLAVEGVDFSYGRARVLRDVSLSVEPGELVALLGSNGAGKTTLLENVSGLSTPDSGAIRFDGEDVTALAANATWKRGLVHVPEDRKLFPEMTIAETFAIATPRGLDEETVSGLRERVFEIFPDLESRLDQRVGTMSGGQQQMVSMSRGLMSDPDMLLLDEPTLGLAPDLAADILDAIGRINEAGTTVLLVSQQALSALDIADRAYVLDNGEVTLSGPATELKRSDEVREAYLGM</sequence>
<keyword evidence="4" id="KW-0067">ATP-binding</keyword>
<dbReference type="PANTHER" id="PTHR43820">
    <property type="entry name" value="HIGH-AFFINITY BRANCHED-CHAIN AMINO ACID TRANSPORT ATP-BINDING PROTEIN LIVF"/>
    <property type="match status" value="1"/>
</dbReference>
<dbReference type="EMBL" id="AOIQ01000017">
    <property type="protein sequence ID" value="ELZ09224.1"/>
    <property type="molecule type" value="Genomic_DNA"/>
</dbReference>
<dbReference type="PANTHER" id="PTHR43820:SF4">
    <property type="entry name" value="HIGH-AFFINITY BRANCHED-CHAIN AMINO ACID TRANSPORT ATP-BINDING PROTEIN LIVF"/>
    <property type="match status" value="1"/>
</dbReference>
<gene>
    <name evidence="7" type="ORF">C479_10400</name>
</gene>
<name>M0BHU1_9EURY</name>
<dbReference type="PROSITE" id="PS00211">
    <property type="entry name" value="ABC_TRANSPORTER_1"/>
    <property type="match status" value="1"/>
</dbReference>
<dbReference type="InterPro" id="IPR027417">
    <property type="entry name" value="P-loop_NTPase"/>
</dbReference>
<evidence type="ECO:0000313" key="7">
    <source>
        <dbReference type="EMBL" id="ELZ09224.1"/>
    </source>
</evidence>
<dbReference type="GO" id="GO:0015658">
    <property type="term" value="F:branched-chain amino acid transmembrane transporter activity"/>
    <property type="evidence" value="ECO:0007669"/>
    <property type="project" value="TreeGrafter"/>
</dbReference>
<comment type="similarity">
    <text evidence="1">Belongs to the ABC transporter superfamily.</text>
</comment>
<dbReference type="CDD" id="cd03224">
    <property type="entry name" value="ABC_TM1139_LivF_branched"/>
    <property type="match status" value="1"/>
</dbReference>
<dbReference type="Pfam" id="PF00005">
    <property type="entry name" value="ABC_tran"/>
    <property type="match status" value="1"/>
</dbReference>
<reference evidence="7 8" key="1">
    <citation type="journal article" date="2014" name="PLoS Genet.">
        <title>Phylogenetically driven sequencing of extremely halophilic archaea reveals strategies for static and dynamic osmo-response.</title>
        <authorList>
            <person name="Becker E.A."/>
            <person name="Seitzer P.M."/>
            <person name="Tritt A."/>
            <person name="Larsen D."/>
            <person name="Krusor M."/>
            <person name="Yao A.I."/>
            <person name="Wu D."/>
            <person name="Madern D."/>
            <person name="Eisen J.A."/>
            <person name="Darling A.E."/>
            <person name="Facciotti M.T."/>
        </authorList>
    </citation>
    <scope>NUCLEOTIDE SEQUENCE [LARGE SCALE GENOMIC DNA]</scope>
    <source>
        <strain evidence="7 8">JCM 14624</strain>
    </source>
</reference>
<evidence type="ECO:0000256" key="4">
    <source>
        <dbReference type="ARBA" id="ARBA00022840"/>
    </source>
</evidence>
<dbReference type="GO" id="GO:0015807">
    <property type="term" value="P:L-amino acid transport"/>
    <property type="evidence" value="ECO:0007669"/>
    <property type="project" value="TreeGrafter"/>
</dbReference>
<organism evidence="7 8">
    <name type="scientific">Halovivax asiaticus JCM 14624</name>
    <dbReference type="NCBI Taxonomy" id="1227490"/>
    <lineage>
        <taxon>Archaea</taxon>
        <taxon>Methanobacteriati</taxon>
        <taxon>Methanobacteriota</taxon>
        <taxon>Stenosarchaea group</taxon>
        <taxon>Halobacteria</taxon>
        <taxon>Halobacteriales</taxon>
        <taxon>Natrialbaceae</taxon>
        <taxon>Halovivax</taxon>
    </lineage>
</organism>
<dbReference type="GO" id="GO:0005524">
    <property type="term" value="F:ATP binding"/>
    <property type="evidence" value="ECO:0007669"/>
    <property type="project" value="UniProtKB-KW"/>
</dbReference>
<dbReference type="Proteomes" id="UP000011560">
    <property type="component" value="Unassembled WGS sequence"/>
</dbReference>
<dbReference type="InterPro" id="IPR052156">
    <property type="entry name" value="BCAA_Transport_ATP-bd_LivF"/>
</dbReference>
<evidence type="ECO:0000256" key="5">
    <source>
        <dbReference type="ARBA" id="ARBA00022970"/>
    </source>
</evidence>
<dbReference type="Gene3D" id="3.40.50.300">
    <property type="entry name" value="P-loop containing nucleotide triphosphate hydrolases"/>
    <property type="match status" value="1"/>
</dbReference>
<keyword evidence="8" id="KW-1185">Reference proteome</keyword>
<dbReference type="AlphaFoldDB" id="M0BHU1"/>
<protein>
    <submittedName>
        <fullName evidence="7">ABC transporter</fullName>
    </submittedName>
</protein>
<keyword evidence="3" id="KW-0547">Nucleotide-binding</keyword>
<evidence type="ECO:0000256" key="2">
    <source>
        <dbReference type="ARBA" id="ARBA00022448"/>
    </source>
</evidence>
<feature type="domain" description="ABC transporter" evidence="6">
    <location>
        <begin position="14"/>
        <end position="246"/>
    </location>
</feature>
<evidence type="ECO:0000256" key="1">
    <source>
        <dbReference type="ARBA" id="ARBA00005417"/>
    </source>
</evidence>
<keyword evidence="5" id="KW-0029">Amino-acid transport</keyword>
<proteinExistence type="inferred from homology"/>
<dbReference type="PROSITE" id="PS50893">
    <property type="entry name" value="ABC_TRANSPORTER_2"/>
    <property type="match status" value="1"/>
</dbReference>
<evidence type="ECO:0000256" key="3">
    <source>
        <dbReference type="ARBA" id="ARBA00022741"/>
    </source>
</evidence>
<evidence type="ECO:0000313" key="8">
    <source>
        <dbReference type="Proteomes" id="UP000011560"/>
    </source>
</evidence>
<dbReference type="SUPFAM" id="SSF52540">
    <property type="entry name" value="P-loop containing nucleoside triphosphate hydrolases"/>
    <property type="match status" value="1"/>
</dbReference>
<accession>M0BHU1</accession>
<dbReference type="GO" id="GO:0016887">
    <property type="term" value="F:ATP hydrolysis activity"/>
    <property type="evidence" value="ECO:0007669"/>
    <property type="project" value="InterPro"/>
</dbReference>
<dbReference type="SMART" id="SM00382">
    <property type="entry name" value="AAA"/>
    <property type="match status" value="1"/>
</dbReference>
<dbReference type="InterPro" id="IPR017871">
    <property type="entry name" value="ABC_transporter-like_CS"/>
</dbReference>